<reference evidence="2 3" key="1">
    <citation type="submission" date="2017-07" db="EMBL/GenBank/DDBJ databases">
        <title>Sandarakinorhabdus cyanobacteriorum sp. nov., a novel bacterium isolated from cyanobacterial aggregates in a eutrophic lake.</title>
        <authorList>
            <person name="Cai H."/>
        </authorList>
    </citation>
    <scope>NUCLEOTIDE SEQUENCE [LARGE SCALE GENOMIC DNA]</scope>
    <source>
        <strain evidence="2 3">TH057</strain>
    </source>
</reference>
<sequence>MSARAPLGPRMARATLAAALLVLLAGPLLNFGLVNWQAALGLFAGAAVPAGIGGLFCLARLIRRRGGVVTVIAAAAGIAAATIPMAIVLMAADKPVINDISTDTANPPEFVALTADRRGADANPPEYNPAFAPEQSRAYPQIRPLDLPLPRDKAFRLALAACKGWEIIASDADAGRIEAVARVPWWGFRDDIVIRLTEVPGGTRVDIRSKSRVGTSDLGVNARRISAWLDRLAASVRKAGA</sequence>
<gene>
    <name evidence="2" type="ORF">CHU93_11440</name>
</gene>
<organism evidence="2 3">
    <name type="scientific">Sandarakinorhabdus cyanobacteriorum</name>
    <dbReference type="NCBI Taxonomy" id="1981098"/>
    <lineage>
        <taxon>Bacteria</taxon>
        <taxon>Pseudomonadati</taxon>
        <taxon>Pseudomonadota</taxon>
        <taxon>Alphaproteobacteria</taxon>
        <taxon>Sphingomonadales</taxon>
        <taxon>Sphingosinicellaceae</taxon>
        <taxon>Sandarakinorhabdus</taxon>
    </lineage>
</organism>
<evidence type="ECO:0008006" key="4">
    <source>
        <dbReference type="Google" id="ProtNLM"/>
    </source>
</evidence>
<evidence type="ECO:0000313" key="3">
    <source>
        <dbReference type="Proteomes" id="UP000216991"/>
    </source>
</evidence>
<dbReference type="AlphaFoldDB" id="A0A255YEK1"/>
<comment type="caution">
    <text evidence="2">The sequence shown here is derived from an EMBL/GenBank/DDBJ whole genome shotgun (WGS) entry which is preliminary data.</text>
</comment>
<keyword evidence="1" id="KW-0812">Transmembrane</keyword>
<keyword evidence="1" id="KW-1133">Transmembrane helix</keyword>
<evidence type="ECO:0000256" key="1">
    <source>
        <dbReference type="SAM" id="Phobius"/>
    </source>
</evidence>
<dbReference type="InterPro" id="IPR010865">
    <property type="entry name" value="DUF1499"/>
</dbReference>
<name>A0A255YEK1_9SPHN</name>
<evidence type="ECO:0000313" key="2">
    <source>
        <dbReference type="EMBL" id="OYQ27114.1"/>
    </source>
</evidence>
<accession>A0A255YEK1</accession>
<dbReference type="OrthoDB" id="1523552at2"/>
<dbReference type="Proteomes" id="UP000216991">
    <property type="component" value="Unassembled WGS sequence"/>
</dbReference>
<proteinExistence type="predicted"/>
<feature type="transmembrane region" description="Helical" evidence="1">
    <location>
        <begin position="68"/>
        <end position="92"/>
    </location>
</feature>
<feature type="transmembrane region" description="Helical" evidence="1">
    <location>
        <begin position="40"/>
        <end position="61"/>
    </location>
</feature>
<keyword evidence="3" id="KW-1185">Reference proteome</keyword>
<keyword evidence="1" id="KW-0472">Membrane</keyword>
<dbReference type="Pfam" id="PF07386">
    <property type="entry name" value="DUF1499"/>
    <property type="match status" value="1"/>
</dbReference>
<protein>
    <recommendedName>
        <fullName evidence="4">DUF1499 domain-containing protein</fullName>
    </recommendedName>
</protein>
<dbReference type="RefSeq" id="WP_094474174.1">
    <property type="nucleotide sequence ID" value="NZ_NOXT01000115.1"/>
</dbReference>
<dbReference type="EMBL" id="NOXT01000115">
    <property type="protein sequence ID" value="OYQ27114.1"/>
    <property type="molecule type" value="Genomic_DNA"/>
</dbReference>